<organism evidence="1 2">
    <name type="scientific">Paenibacillus polymyxa</name>
    <name type="common">Bacillus polymyxa</name>
    <dbReference type="NCBI Taxonomy" id="1406"/>
    <lineage>
        <taxon>Bacteria</taxon>
        <taxon>Bacillati</taxon>
        <taxon>Bacillota</taxon>
        <taxon>Bacilli</taxon>
        <taxon>Bacillales</taxon>
        <taxon>Paenibacillaceae</taxon>
        <taxon>Paenibacillus</taxon>
    </lineage>
</organism>
<sequence>MFFSQYVDGGDGRIVLQLFYNRECDFSHKIEGYELEVHQFMKNTNRMNVSSIALYPVNPLIPYLIINSIFYNFMDVTNVSYFNQEGHFYNPSEFNTVAYVLKYHGTVVDVLGEPHSQDQLFPQGGTFVRKQGITCGSPVFNQQNEWIAYPKGTYQYVGRHTP</sequence>
<evidence type="ECO:0000313" key="2">
    <source>
        <dbReference type="Proteomes" id="UP000254400"/>
    </source>
</evidence>
<dbReference type="GeneID" id="93349784"/>
<accession>A0A378XSG5</accession>
<dbReference type="Proteomes" id="UP000254400">
    <property type="component" value="Unassembled WGS sequence"/>
</dbReference>
<gene>
    <name evidence="1" type="ORF">NCTC10343_00974</name>
</gene>
<dbReference type="EMBL" id="UGSC01000001">
    <property type="protein sequence ID" value="SUA66367.1"/>
    <property type="molecule type" value="Genomic_DNA"/>
</dbReference>
<dbReference type="AlphaFoldDB" id="A0A378XSG5"/>
<evidence type="ECO:0000313" key="1">
    <source>
        <dbReference type="EMBL" id="SUA66367.1"/>
    </source>
</evidence>
<protein>
    <submittedName>
        <fullName evidence="1">Rtx toxins and like ca2+-binding protein</fullName>
    </submittedName>
</protein>
<proteinExistence type="predicted"/>
<name>A0A378XSG5_PAEPO</name>
<dbReference type="RefSeq" id="WP_019686257.1">
    <property type="nucleotide sequence ID" value="NZ_CP036496.1"/>
</dbReference>
<reference evidence="1 2" key="1">
    <citation type="submission" date="2018-06" db="EMBL/GenBank/DDBJ databases">
        <authorList>
            <consortium name="Pathogen Informatics"/>
            <person name="Doyle S."/>
        </authorList>
    </citation>
    <scope>NUCLEOTIDE SEQUENCE [LARGE SCALE GENOMIC DNA]</scope>
    <source>
        <strain evidence="1 2">NCTC10343</strain>
    </source>
</reference>